<evidence type="ECO:0000256" key="1">
    <source>
        <dbReference type="ARBA" id="ARBA00022490"/>
    </source>
</evidence>
<dbReference type="CDD" id="cd02440">
    <property type="entry name" value="AdoMet_MTases"/>
    <property type="match status" value="1"/>
</dbReference>
<dbReference type="PANTHER" id="PTHR31760:SF0">
    <property type="entry name" value="S-ADENOSYL-L-METHIONINE-DEPENDENT METHYLTRANSFERASES SUPERFAMILY PROTEIN"/>
    <property type="match status" value="1"/>
</dbReference>
<keyword evidence="3 6" id="KW-0489">Methyltransferase</keyword>
<evidence type="ECO:0000256" key="3">
    <source>
        <dbReference type="ARBA" id="ARBA00022603"/>
    </source>
</evidence>
<protein>
    <recommendedName>
        <fullName evidence="6">Ribosomal RNA small subunit methyltransferase G</fullName>
        <ecNumber evidence="6">2.1.1.-</ecNumber>
    </recommendedName>
    <alternativeName>
        <fullName evidence="6">16S rRNA 7-methylguanosine methyltransferase</fullName>
        <shortName evidence="6">16S rRNA m7G methyltransferase</shortName>
    </alternativeName>
</protein>
<comment type="similarity">
    <text evidence="6">Belongs to the methyltransferase superfamily. RNA methyltransferase RsmG family.</text>
</comment>
<dbReference type="EMBL" id="QJJU01000001">
    <property type="protein sequence ID" value="PXX12899.1"/>
    <property type="molecule type" value="Genomic_DNA"/>
</dbReference>
<keyword evidence="2 6" id="KW-0698">rRNA processing</keyword>
<gene>
    <name evidence="6" type="primary">rsmG</name>
    <name evidence="7" type="ORF">C8E89_10147</name>
</gene>
<dbReference type="RefSeq" id="WP_110314494.1">
    <property type="nucleotide sequence ID" value="NZ_QJJU01000001.1"/>
</dbReference>
<comment type="caution">
    <text evidence="7">The sequence shown here is derived from an EMBL/GenBank/DDBJ whole genome shotgun (WGS) entry which is preliminary data.</text>
</comment>
<reference evidence="7 8" key="2">
    <citation type="submission" date="2018-06" db="EMBL/GenBank/DDBJ databases">
        <title>Sequencing of bacterial isolates from soil warming experiment in Harvard Forest, Massachusetts, USA.</title>
        <authorList>
            <person name="Deangelis K.PhD."/>
        </authorList>
    </citation>
    <scope>NUCLEOTIDE SEQUENCE [LARGE SCALE GENOMIC DNA]</scope>
    <source>
        <strain evidence="7 8">GAS496</strain>
    </source>
</reference>
<dbReference type="NCBIfam" id="TIGR00138">
    <property type="entry name" value="rsmG_gidB"/>
    <property type="match status" value="1"/>
</dbReference>
<dbReference type="Proteomes" id="UP000247781">
    <property type="component" value="Unassembled WGS sequence"/>
</dbReference>
<dbReference type="HAMAP" id="MF_00074">
    <property type="entry name" value="16SrRNA_methyltr_G"/>
    <property type="match status" value="1"/>
</dbReference>
<dbReference type="Pfam" id="PF02527">
    <property type="entry name" value="GidB"/>
    <property type="match status" value="1"/>
</dbReference>
<dbReference type="AlphaFoldDB" id="A0A318HMA8"/>
<proteinExistence type="inferred from homology"/>
<comment type="function">
    <text evidence="6">Specifically methylates the N7 position of a guanine in 16S rRNA.</text>
</comment>
<dbReference type="OrthoDB" id="9808773at2"/>
<accession>A0A318HMA8</accession>
<feature type="binding site" evidence="6">
    <location>
        <position position="79"/>
    </location>
    <ligand>
        <name>S-adenosyl-L-methionine</name>
        <dbReference type="ChEBI" id="CHEBI:59789"/>
    </ligand>
</feature>
<dbReference type="SUPFAM" id="SSF53335">
    <property type="entry name" value="S-adenosyl-L-methionine-dependent methyltransferases"/>
    <property type="match status" value="1"/>
</dbReference>
<evidence type="ECO:0000256" key="5">
    <source>
        <dbReference type="ARBA" id="ARBA00022691"/>
    </source>
</evidence>
<dbReference type="GO" id="GO:0070043">
    <property type="term" value="F:rRNA (guanine-N7-)-methyltransferase activity"/>
    <property type="evidence" value="ECO:0007669"/>
    <property type="project" value="UniProtKB-UniRule"/>
</dbReference>
<keyword evidence="4 6" id="KW-0808">Transferase</keyword>
<evidence type="ECO:0000256" key="6">
    <source>
        <dbReference type="HAMAP-Rule" id="MF_00074"/>
    </source>
</evidence>
<evidence type="ECO:0000313" key="7">
    <source>
        <dbReference type="EMBL" id="PXX12899.1"/>
    </source>
</evidence>
<feature type="binding site" evidence="6">
    <location>
        <position position="74"/>
    </location>
    <ligand>
        <name>S-adenosyl-L-methionine</name>
        <dbReference type="ChEBI" id="CHEBI:59789"/>
    </ligand>
</feature>
<keyword evidence="8" id="KW-1185">Reference proteome</keyword>
<dbReference type="PANTHER" id="PTHR31760">
    <property type="entry name" value="S-ADENOSYL-L-METHIONINE-DEPENDENT METHYLTRANSFERASES SUPERFAMILY PROTEIN"/>
    <property type="match status" value="1"/>
</dbReference>
<comment type="subcellular location">
    <subcellularLocation>
        <location evidence="6">Cytoplasm</location>
    </subcellularLocation>
</comment>
<keyword evidence="5 6" id="KW-0949">S-adenosyl-L-methionine</keyword>
<dbReference type="GO" id="GO:0005829">
    <property type="term" value="C:cytosol"/>
    <property type="evidence" value="ECO:0007669"/>
    <property type="project" value="TreeGrafter"/>
</dbReference>
<evidence type="ECO:0000256" key="2">
    <source>
        <dbReference type="ARBA" id="ARBA00022552"/>
    </source>
</evidence>
<dbReference type="Gene3D" id="3.40.50.150">
    <property type="entry name" value="Vaccinia Virus protein VP39"/>
    <property type="match status" value="1"/>
</dbReference>
<feature type="binding site" evidence="6">
    <location>
        <position position="142"/>
    </location>
    <ligand>
        <name>S-adenosyl-L-methionine</name>
        <dbReference type="ChEBI" id="CHEBI:59789"/>
    </ligand>
</feature>
<evidence type="ECO:0000313" key="8">
    <source>
        <dbReference type="Proteomes" id="UP000247781"/>
    </source>
</evidence>
<dbReference type="InterPro" id="IPR003682">
    <property type="entry name" value="rRNA_ssu_MeTfrase_G"/>
</dbReference>
<organism evidence="7 8">
    <name type="scientific">Mycolicibacterium moriokaense</name>
    <dbReference type="NCBI Taxonomy" id="39691"/>
    <lineage>
        <taxon>Bacteria</taxon>
        <taxon>Bacillati</taxon>
        <taxon>Actinomycetota</taxon>
        <taxon>Actinomycetes</taxon>
        <taxon>Mycobacteriales</taxon>
        <taxon>Mycobacteriaceae</taxon>
        <taxon>Mycolicibacterium</taxon>
    </lineage>
</organism>
<comment type="caution">
    <text evidence="6">Lacks conserved residue(s) required for the propagation of feature annotation.</text>
</comment>
<keyword evidence="1 6" id="KW-0963">Cytoplasm</keyword>
<feature type="binding site" evidence="6">
    <location>
        <begin position="124"/>
        <end position="125"/>
    </location>
    <ligand>
        <name>S-adenosyl-L-methionine</name>
        <dbReference type="ChEBI" id="CHEBI:59789"/>
    </ligand>
</feature>
<dbReference type="EC" id="2.1.1.-" evidence="6"/>
<evidence type="ECO:0000256" key="4">
    <source>
        <dbReference type="ARBA" id="ARBA00022679"/>
    </source>
</evidence>
<dbReference type="InterPro" id="IPR029063">
    <property type="entry name" value="SAM-dependent_MTases_sf"/>
</dbReference>
<name>A0A318HMA8_9MYCO</name>
<sequence length="230" mass="25084">MKHVEVSAAPRAAEALFGSSVERVRRYAEILAGAGVERGLLGPREVDRLWDRHILNSAAVGELLGADERIADIGSGAGLPGIPLALARPDLRLTLIEPLLRRSEFLREVVDDLGLDVAIVRGRAEDRSVRQQVGEMDAVVSRAVASLDKLTKWSLPLLRPGGRMVAMKGERAEEEIREHRRVMAAAGAVDVRVMRCGADYLEPPATAVVARLEPPVRVNNRSSRTGRRRG</sequence>
<dbReference type="PIRSF" id="PIRSF003078">
    <property type="entry name" value="GidB"/>
    <property type="match status" value="1"/>
</dbReference>
<reference evidence="8" key="1">
    <citation type="submission" date="2018-05" db="EMBL/GenBank/DDBJ databases">
        <authorList>
            <person name="Deangelis K."/>
            <person name="Huntemann M."/>
            <person name="Clum A."/>
            <person name="Pillay M."/>
            <person name="Palaniappan K."/>
            <person name="Varghese N."/>
            <person name="Mikhailova N."/>
            <person name="Stamatis D."/>
            <person name="Reddy T."/>
            <person name="Daum C."/>
            <person name="Shapiro N."/>
            <person name="Ivanova N."/>
            <person name="Kyrpides N."/>
            <person name="Woyke T."/>
        </authorList>
    </citation>
    <scope>NUCLEOTIDE SEQUENCE [LARGE SCALE GENOMIC DNA]</scope>
    <source>
        <strain evidence="8">GAS496</strain>
    </source>
</reference>